<dbReference type="InterPro" id="IPR050469">
    <property type="entry name" value="Diguanylate_Cyclase"/>
</dbReference>
<proteinExistence type="predicted"/>
<dbReference type="EC" id="2.7.7.65" evidence="1"/>
<evidence type="ECO:0000259" key="3">
    <source>
        <dbReference type="PROSITE" id="PS50887"/>
    </source>
</evidence>
<dbReference type="PROSITE" id="PS50887">
    <property type="entry name" value="GGDEF"/>
    <property type="match status" value="1"/>
</dbReference>
<evidence type="ECO:0000313" key="5">
    <source>
        <dbReference type="Proteomes" id="UP000011765"/>
    </source>
</evidence>
<dbReference type="InterPro" id="IPR000160">
    <property type="entry name" value="GGDEF_dom"/>
</dbReference>
<dbReference type="KEGG" id="tnr:Thena_0930"/>
<feature type="domain" description="GGDEF" evidence="3">
    <location>
        <begin position="302"/>
        <end position="430"/>
    </location>
</feature>
<dbReference type="SMART" id="SM00267">
    <property type="entry name" value="GGDEF"/>
    <property type="match status" value="1"/>
</dbReference>
<dbReference type="NCBIfam" id="TIGR00254">
    <property type="entry name" value="GGDEF"/>
    <property type="match status" value="1"/>
</dbReference>
<name>M1E8M2_9BACT</name>
<dbReference type="GO" id="GO:0052621">
    <property type="term" value="F:diguanylate cyclase activity"/>
    <property type="evidence" value="ECO:0007669"/>
    <property type="project" value="UniProtKB-EC"/>
</dbReference>
<dbReference type="InterPro" id="IPR043128">
    <property type="entry name" value="Rev_trsase/Diguanyl_cyclase"/>
</dbReference>
<dbReference type="Pfam" id="PF00990">
    <property type="entry name" value="GGDEF"/>
    <property type="match status" value="1"/>
</dbReference>
<dbReference type="SUPFAM" id="SSF55073">
    <property type="entry name" value="Nucleotide cyclase"/>
    <property type="match status" value="1"/>
</dbReference>
<evidence type="ECO:0000256" key="2">
    <source>
        <dbReference type="ARBA" id="ARBA00034247"/>
    </source>
</evidence>
<comment type="catalytic activity">
    <reaction evidence="2">
        <text>2 GTP = 3',3'-c-di-GMP + 2 diphosphate</text>
        <dbReference type="Rhea" id="RHEA:24898"/>
        <dbReference type="ChEBI" id="CHEBI:33019"/>
        <dbReference type="ChEBI" id="CHEBI:37565"/>
        <dbReference type="ChEBI" id="CHEBI:58805"/>
        <dbReference type="EC" id="2.7.7.65"/>
    </reaction>
</comment>
<evidence type="ECO:0000313" key="4">
    <source>
        <dbReference type="EMBL" id="AEE14559.1"/>
    </source>
</evidence>
<dbReference type="Gene3D" id="3.30.70.270">
    <property type="match status" value="1"/>
</dbReference>
<sequence>MKSDDIGQFLFKKIQHFVDNVPFSNKLLNTLFLNILENIEEAFVVYDNNFNSIFYNSNYLKILPLDLETNNSFTWDIKEEINVLSKKVLNLSSFSNKIPEILDFDKETFDIIEFKDGKIIERRSVPLLCEQLFKGKILFYKDITNKIHESLSTNLDKELTATLIQKLPFYLLIVDKNFNVIFANQQARELDNISSKCYSLLFGRESQCNECQLENVINKHINFASEIELKNKKTFSIMMSGFKDSLENELATIFAMDITRYKEIEKQNLYLSYIDPLTEIFNRRGFFAYAKKNFNQNQLNFKKLFLFFFDLDGLKKINDAYGHIKGDIAIKNFAKILKSSFRENDLIARFGGDEFIVLVRCRSKKDSIQILERLKSKTNDFNSSKKLEFEITFSYGISEIKPDQLSEIENIIHQADQAMYLDKRQKRAFY</sequence>
<dbReference type="GO" id="GO:0005886">
    <property type="term" value="C:plasma membrane"/>
    <property type="evidence" value="ECO:0007669"/>
    <property type="project" value="TreeGrafter"/>
</dbReference>
<dbReference type="STRING" id="747365.Thena_0930"/>
<dbReference type="GO" id="GO:0043709">
    <property type="term" value="P:cell adhesion involved in single-species biofilm formation"/>
    <property type="evidence" value="ECO:0007669"/>
    <property type="project" value="TreeGrafter"/>
</dbReference>
<dbReference type="RefSeq" id="WP_013756282.1">
    <property type="nucleotide sequence ID" value="NC_015499.1"/>
</dbReference>
<gene>
    <name evidence="4" type="ORF">Thena_0930</name>
</gene>
<dbReference type="CDD" id="cd01949">
    <property type="entry name" value="GGDEF"/>
    <property type="match status" value="1"/>
</dbReference>
<organism evidence="4 5">
    <name type="scientific">Thermodesulfobium narugense DSM 14796</name>
    <dbReference type="NCBI Taxonomy" id="747365"/>
    <lineage>
        <taxon>Bacteria</taxon>
        <taxon>Pseudomonadati</taxon>
        <taxon>Thermodesulfobiota</taxon>
        <taxon>Thermodesulfobiia</taxon>
        <taxon>Thermodesulfobiales</taxon>
        <taxon>Thermodesulfobiaceae</taxon>
        <taxon>Thermodesulfobium</taxon>
    </lineage>
</organism>
<evidence type="ECO:0000256" key="1">
    <source>
        <dbReference type="ARBA" id="ARBA00012528"/>
    </source>
</evidence>
<dbReference type="GO" id="GO:1902201">
    <property type="term" value="P:negative regulation of bacterial-type flagellum-dependent cell motility"/>
    <property type="evidence" value="ECO:0007669"/>
    <property type="project" value="TreeGrafter"/>
</dbReference>
<dbReference type="EMBL" id="CP002690">
    <property type="protein sequence ID" value="AEE14559.1"/>
    <property type="molecule type" value="Genomic_DNA"/>
</dbReference>
<dbReference type="AlphaFoldDB" id="M1E8M2"/>
<dbReference type="InterPro" id="IPR029787">
    <property type="entry name" value="Nucleotide_cyclase"/>
</dbReference>
<dbReference type="Proteomes" id="UP000011765">
    <property type="component" value="Chromosome"/>
</dbReference>
<dbReference type="eggNOG" id="COG2199">
    <property type="taxonomic scope" value="Bacteria"/>
</dbReference>
<keyword evidence="5" id="KW-1185">Reference proteome</keyword>
<dbReference type="PANTHER" id="PTHR45138:SF9">
    <property type="entry name" value="DIGUANYLATE CYCLASE DGCM-RELATED"/>
    <property type="match status" value="1"/>
</dbReference>
<dbReference type="Gene3D" id="3.30.450.20">
    <property type="entry name" value="PAS domain"/>
    <property type="match status" value="1"/>
</dbReference>
<dbReference type="PANTHER" id="PTHR45138">
    <property type="entry name" value="REGULATORY COMPONENTS OF SENSORY TRANSDUCTION SYSTEM"/>
    <property type="match status" value="1"/>
</dbReference>
<dbReference type="HOGENOM" id="CLU_637656_0_0_9"/>
<accession>M1E8M2</accession>
<reference evidence="4 5" key="1">
    <citation type="submission" date="2011-04" db="EMBL/GenBank/DDBJ databases">
        <title>The complete genome of Thermodesulfobium narugense DSM 14796.</title>
        <authorList>
            <consortium name="US DOE Joint Genome Institute (JGI-PGF)"/>
            <person name="Lucas S."/>
            <person name="Han J."/>
            <person name="Lapidus A."/>
            <person name="Bruce D."/>
            <person name="Goodwin L."/>
            <person name="Pitluck S."/>
            <person name="Peters L."/>
            <person name="Kyrpides N."/>
            <person name="Mavromatis K."/>
            <person name="Pagani I."/>
            <person name="Ivanova N."/>
            <person name="Ovchinnikova G."/>
            <person name="Zhang X."/>
            <person name="Saunders L."/>
            <person name="Detter J.C."/>
            <person name="Tapia R."/>
            <person name="Han C."/>
            <person name="Land M."/>
            <person name="Hauser L."/>
            <person name="Markowitz V."/>
            <person name="Cheng J.-F."/>
            <person name="Hugenholtz P."/>
            <person name="Woyke T."/>
            <person name="Wu D."/>
            <person name="Spring S."/>
            <person name="Schroeder M."/>
            <person name="Brambilla E."/>
            <person name="Klenk H.-P."/>
            <person name="Eisen J.A."/>
        </authorList>
    </citation>
    <scope>NUCLEOTIDE SEQUENCE [LARGE SCALE GENOMIC DNA]</scope>
    <source>
        <strain evidence="4 5">DSM 14796</strain>
    </source>
</reference>
<dbReference type="OrthoDB" id="9783388at2"/>
<protein>
    <recommendedName>
        <fullName evidence="1">diguanylate cyclase</fullName>
        <ecNumber evidence="1">2.7.7.65</ecNumber>
    </recommendedName>
</protein>
<dbReference type="FunFam" id="3.30.70.270:FF:000001">
    <property type="entry name" value="Diguanylate cyclase domain protein"/>
    <property type="match status" value="1"/>
</dbReference>